<gene>
    <name evidence="2" type="ORF">PHYBLDRAFT_181888</name>
</gene>
<protein>
    <submittedName>
        <fullName evidence="2">Uncharacterized protein</fullName>
    </submittedName>
</protein>
<accession>A0A163DK75</accession>
<dbReference type="EMBL" id="KV440984">
    <property type="protein sequence ID" value="OAD71860.1"/>
    <property type="molecule type" value="Genomic_DNA"/>
</dbReference>
<dbReference type="GeneID" id="28999442"/>
<dbReference type="RefSeq" id="XP_018289900.1">
    <property type="nucleotide sequence ID" value="XM_018438536.1"/>
</dbReference>
<evidence type="ECO:0000313" key="2">
    <source>
        <dbReference type="EMBL" id="OAD71860.1"/>
    </source>
</evidence>
<reference evidence="3" key="1">
    <citation type="submission" date="2015-06" db="EMBL/GenBank/DDBJ databases">
        <title>Expansion of signal transduction pathways in fungi by whole-genome duplication.</title>
        <authorList>
            <consortium name="DOE Joint Genome Institute"/>
            <person name="Corrochano L.M."/>
            <person name="Kuo A."/>
            <person name="Marcet-Houben M."/>
            <person name="Polaino S."/>
            <person name="Salamov A."/>
            <person name="Villalobos J.M."/>
            <person name="Alvarez M.I."/>
            <person name="Avalos J."/>
            <person name="Benito E.P."/>
            <person name="Benoit I."/>
            <person name="Burger G."/>
            <person name="Camino L.P."/>
            <person name="Canovas D."/>
            <person name="Cerda-Olmedo E."/>
            <person name="Cheng J.-F."/>
            <person name="Dominguez A."/>
            <person name="Elias M."/>
            <person name="Eslava A.P."/>
            <person name="Glaser F."/>
            <person name="Grimwood J."/>
            <person name="Gutierrez G."/>
            <person name="Heitman J."/>
            <person name="Henrissat B."/>
            <person name="Iturriaga E.A."/>
            <person name="Lang B.F."/>
            <person name="Lavin J.L."/>
            <person name="Lee S."/>
            <person name="Li W."/>
            <person name="Lindquist E."/>
            <person name="Lopez-Garcia S."/>
            <person name="Luque E.M."/>
            <person name="Marcos A.T."/>
            <person name="Martin J."/>
            <person name="McCluskey K."/>
            <person name="Medina H.R."/>
            <person name="Miralles-Duran A."/>
            <person name="Miyazaki A."/>
            <person name="Munoz-Torres E."/>
            <person name="Oguiza J.A."/>
            <person name="Ohm R."/>
            <person name="Olmedo M."/>
            <person name="Orejas M."/>
            <person name="Ortiz-Castellanos L."/>
            <person name="Pisabarro A.G."/>
            <person name="Rodriguez-Romero J."/>
            <person name="Ruiz-Herrera J."/>
            <person name="Ruiz-Vazquez R."/>
            <person name="Sanz C."/>
            <person name="Schackwitz W."/>
            <person name="Schmutz J."/>
            <person name="Shahriari M."/>
            <person name="Shelest E."/>
            <person name="Silva-Franco F."/>
            <person name="Soanes D."/>
            <person name="Syed K."/>
            <person name="Tagua V.G."/>
            <person name="Talbot N.J."/>
            <person name="Thon M."/>
            <person name="De vries R.P."/>
            <person name="Wiebenga A."/>
            <person name="Yadav J.S."/>
            <person name="Braun E.L."/>
            <person name="Baker S."/>
            <person name="Garre V."/>
            <person name="Horwitz B."/>
            <person name="Torres-Martinez S."/>
            <person name="Idnurm A."/>
            <person name="Herrera-Estrella A."/>
            <person name="Gabaldon T."/>
            <person name="Grigoriev I.V."/>
        </authorList>
    </citation>
    <scope>NUCLEOTIDE SEQUENCE [LARGE SCALE GENOMIC DNA]</scope>
    <source>
        <strain evidence="3">NRRL 1555(-)</strain>
    </source>
</reference>
<evidence type="ECO:0000256" key="1">
    <source>
        <dbReference type="SAM" id="SignalP"/>
    </source>
</evidence>
<dbReference type="InParanoid" id="A0A163DK75"/>
<organism evidence="2 3">
    <name type="scientific">Phycomyces blakesleeanus (strain ATCC 8743b / DSM 1359 / FGSC 10004 / NBRC 33097 / NRRL 1555)</name>
    <dbReference type="NCBI Taxonomy" id="763407"/>
    <lineage>
        <taxon>Eukaryota</taxon>
        <taxon>Fungi</taxon>
        <taxon>Fungi incertae sedis</taxon>
        <taxon>Mucoromycota</taxon>
        <taxon>Mucoromycotina</taxon>
        <taxon>Mucoromycetes</taxon>
        <taxon>Mucorales</taxon>
        <taxon>Phycomycetaceae</taxon>
        <taxon>Phycomyces</taxon>
    </lineage>
</organism>
<proteinExistence type="predicted"/>
<dbReference type="VEuPathDB" id="FungiDB:PHYBLDRAFT_181888"/>
<keyword evidence="3" id="KW-1185">Reference proteome</keyword>
<dbReference type="OrthoDB" id="2240906at2759"/>
<feature type="chain" id="PRO_5007842315" evidence="1">
    <location>
        <begin position="25"/>
        <end position="149"/>
    </location>
</feature>
<evidence type="ECO:0000313" key="3">
    <source>
        <dbReference type="Proteomes" id="UP000077315"/>
    </source>
</evidence>
<dbReference type="AlphaFoldDB" id="A0A163DK75"/>
<sequence>MVSLSKSFVFSALLLLVLLQTVAADIYSQLQFIKIQSPKSGQNIRAGEKITVKYIMQPLISGGTSMGKAISLKTEFHKRSGNKIQGKLATMHSTCPVTAKNDKYVTHSNVWTVPKTTKPGSYAVSFVENVQLRRGKIVSTESVKINIVD</sequence>
<keyword evidence="1" id="KW-0732">Signal</keyword>
<name>A0A163DK75_PHYB8</name>
<dbReference type="Proteomes" id="UP000077315">
    <property type="component" value="Unassembled WGS sequence"/>
</dbReference>
<feature type="signal peptide" evidence="1">
    <location>
        <begin position="1"/>
        <end position="24"/>
    </location>
</feature>